<keyword evidence="2" id="KW-1185">Reference proteome</keyword>
<dbReference type="EMBL" id="JBJQND010000002">
    <property type="protein sequence ID" value="KAL3885406.1"/>
    <property type="molecule type" value="Genomic_DNA"/>
</dbReference>
<sequence length="51" mass="5908">MDHKNIRSGHITYFASPRSHFDPGCARKRLNINLYAHNAERVMQLFGSDSF</sequence>
<evidence type="ECO:0000313" key="2">
    <source>
        <dbReference type="Proteomes" id="UP001634394"/>
    </source>
</evidence>
<protein>
    <submittedName>
        <fullName evidence="1">Uncharacterized protein</fullName>
    </submittedName>
</protein>
<organism evidence="1 2">
    <name type="scientific">Sinanodonta woodiana</name>
    <name type="common">Chinese pond mussel</name>
    <name type="synonym">Anodonta woodiana</name>
    <dbReference type="NCBI Taxonomy" id="1069815"/>
    <lineage>
        <taxon>Eukaryota</taxon>
        <taxon>Metazoa</taxon>
        <taxon>Spiralia</taxon>
        <taxon>Lophotrochozoa</taxon>
        <taxon>Mollusca</taxon>
        <taxon>Bivalvia</taxon>
        <taxon>Autobranchia</taxon>
        <taxon>Heteroconchia</taxon>
        <taxon>Palaeoheterodonta</taxon>
        <taxon>Unionida</taxon>
        <taxon>Unionoidea</taxon>
        <taxon>Unionidae</taxon>
        <taxon>Unioninae</taxon>
        <taxon>Sinanodonta</taxon>
    </lineage>
</organism>
<gene>
    <name evidence="1" type="ORF">ACJMK2_025469</name>
</gene>
<name>A0ABD3XII8_SINWO</name>
<reference evidence="1 2" key="1">
    <citation type="submission" date="2024-11" db="EMBL/GenBank/DDBJ databases">
        <title>Chromosome-level genome assembly of the freshwater bivalve Anodonta woodiana.</title>
        <authorList>
            <person name="Chen X."/>
        </authorList>
    </citation>
    <scope>NUCLEOTIDE SEQUENCE [LARGE SCALE GENOMIC DNA]</scope>
    <source>
        <strain evidence="1">MN2024</strain>
        <tissue evidence="1">Gills</tissue>
    </source>
</reference>
<proteinExistence type="predicted"/>
<comment type="caution">
    <text evidence="1">The sequence shown here is derived from an EMBL/GenBank/DDBJ whole genome shotgun (WGS) entry which is preliminary data.</text>
</comment>
<dbReference type="Proteomes" id="UP001634394">
    <property type="component" value="Unassembled WGS sequence"/>
</dbReference>
<accession>A0ABD3XII8</accession>
<dbReference type="AlphaFoldDB" id="A0ABD3XII8"/>
<evidence type="ECO:0000313" key="1">
    <source>
        <dbReference type="EMBL" id="KAL3885406.1"/>
    </source>
</evidence>